<dbReference type="EMBL" id="JAUSWG010000017">
    <property type="protein sequence ID" value="MDQ0558007.1"/>
    <property type="molecule type" value="Genomic_DNA"/>
</dbReference>
<name>A0ABU0N4D3_9FIRM</name>
<reference evidence="2 3" key="1">
    <citation type="submission" date="2023-07" db="EMBL/GenBank/DDBJ databases">
        <title>Genomic Encyclopedia of Type Strains, Phase IV (KMG-IV): sequencing the most valuable type-strain genomes for metagenomic binning, comparative biology and taxonomic classification.</title>
        <authorList>
            <person name="Goeker M."/>
        </authorList>
    </citation>
    <scope>NUCLEOTIDE SEQUENCE [LARGE SCALE GENOMIC DNA]</scope>
    <source>
        <strain evidence="2 3">DSM 15049</strain>
    </source>
</reference>
<organism evidence="2 3">
    <name type="scientific">Paraclostridium ghonii</name>
    <dbReference type="NCBI Taxonomy" id="29358"/>
    <lineage>
        <taxon>Bacteria</taxon>
        <taxon>Bacillati</taxon>
        <taxon>Bacillota</taxon>
        <taxon>Clostridia</taxon>
        <taxon>Peptostreptococcales</taxon>
        <taxon>Peptostreptococcaceae</taxon>
        <taxon>Paraclostridium</taxon>
    </lineage>
</organism>
<dbReference type="Proteomes" id="UP001232584">
    <property type="component" value="Unassembled WGS sequence"/>
</dbReference>
<keyword evidence="3" id="KW-1185">Reference proteome</keyword>
<proteinExistence type="predicted"/>
<feature type="transmembrane region" description="Helical" evidence="1">
    <location>
        <begin position="27"/>
        <end position="45"/>
    </location>
</feature>
<evidence type="ECO:0000313" key="2">
    <source>
        <dbReference type="EMBL" id="MDQ0558007.1"/>
    </source>
</evidence>
<keyword evidence="1" id="KW-0812">Transmembrane</keyword>
<keyword evidence="1" id="KW-0472">Membrane</keyword>
<comment type="caution">
    <text evidence="2">The sequence shown here is derived from an EMBL/GenBank/DDBJ whole genome shotgun (WGS) entry which is preliminary data.</text>
</comment>
<protein>
    <submittedName>
        <fullName evidence="2">Uncharacterized protein</fullName>
    </submittedName>
</protein>
<sequence>MVLSVVLIVVSVASVFLNFEEYRDIDIYLLYGSILGMSIILLLGLKNTLIDVFFTFFAMIFMYIFSKKSFLKKILAKKDRG</sequence>
<gene>
    <name evidence="2" type="ORF">QOZ92_003142</name>
</gene>
<accession>A0ABU0N4D3</accession>
<keyword evidence="1" id="KW-1133">Transmembrane helix</keyword>
<evidence type="ECO:0000313" key="3">
    <source>
        <dbReference type="Proteomes" id="UP001232584"/>
    </source>
</evidence>
<evidence type="ECO:0000256" key="1">
    <source>
        <dbReference type="SAM" id="Phobius"/>
    </source>
</evidence>
<dbReference type="RefSeq" id="WP_307509895.1">
    <property type="nucleotide sequence ID" value="NZ_BAAACE010000030.1"/>
</dbReference>